<feature type="transmembrane region" description="Helical" evidence="6">
    <location>
        <begin position="112"/>
        <end position="134"/>
    </location>
</feature>
<keyword evidence="4 6" id="KW-1133">Transmembrane helix</keyword>
<dbReference type="PIRSF" id="PIRSF006324">
    <property type="entry name" value="LeuE"/>
    <property type="match status" value="1"/>
</dbReference>
<organism evidence="7 8">
    <name type="scientific">Rhodoferax lacus</name>
    <dbReference type="NCBI Taxonomy" id="2184758"/>
    <lineage>
        <taxon>Bacteria</taxon>
        <taxon>Pseudomonadati</taxon>
        <taxon>Pseudomonadota</taxon>
        <taxon>Betaproteobacteria</taxon>
        <taxon>Burkholderiales</taxon>
        <taxon>Comamonadaceae</taxon>
        <taxon>Rhodoferax</taxon>
    </lineage>
</organism>
<dbReference type="AlphaFoldDB" id="A0A3E1RDK4"/>
<dbReference type="PANTHER" id="PTHR30086:SF20">
    <property type="entry name" value="ARGININE EXPORTER PROTEIN ARGO-RELATED"/>
    <property type="match status" value="1"/>
</dbReference>
<keyword evidence="2" id="KW-1003">Cell membrane</keyword>
<feature type="transmembrane region" description="Helical" evidence="6">
    <location>
        <begin position="187"/>
        <end position="205"/>
    </location>
</feature>
<evidence type="ECO:0000313" key="8">
    <source>
        <dbReference type="Proteomes" id="UP000260665"/>
    </source>
</evidence>
<name>A0A3E1RDK4_9BURK</name>
<sequence>MLTLQTALAFLGVSLLLGLTPGPDNIFVLLQSASHGRRAGMLVVLGLCGGLVVHTTAIALGLAAVFAASQAAFVVLKYAGSTYLAYLAWQAFRAPVSVGDKASAPVLRPGQLFLRGMLMNLTNPKVVFFFLAFLPQFVNASRGMVALQLAQLGGLFILATLLSFGAISYFAATAGQRLRSSARAQTWMNRVAATVFAGLAIRMVLATR</sequence>
<comment type="caution">
    <text evidence="7">The sequence shown here is derived from an EMBL/GenBank/DDBJ whole genome shotgun (WGS) entry which is preliminary data.</text>
</comment>
<gene>
    <name evidence="7" type="ORF">DIC66_09575</name>
</gene>
<dbReference type="Proteomes" id="UP000260665">
    <property type="component" value="Unassembled WGS sequence"/>
</dbReference>
<protein>
    <submittedName>
        <fullName evidence="7">Threonine transporter RhtB</fullName>
    </submittedName>
</protein>
<feature type="transmembrane region" description="Helical" evidence="6">
    <location>
        <begin position="74"/>
        <end position="92"/>
    </location>
</feature>
<evidence type="ECO:0000256" key="4">
    <source>
        <dbReference type="ARBA" id="ARBA00022989"/>
    </source>
</evidence>
<evidence type="ECO:0000256" key="5">
    <source>
        <dbReference type="ARBA" id="ARBA00023136"/>
    </source>
</evidence>
<evidence type="ECO:0000256" key="1">
    <source>
        <dbReference type="ARBA" id="ARBA00004651"/>
    </source>
</evidence>
<feature type="transmembrane region" description="Helical" evidence="6">
    <location>
        <begin position="42"/>
        <end position="67"/>
    </location>
</feature>
<keyword evidence="8" id="KW-1185">Reference proteome</keyword>
<feature type="transmembrane region" description="Helical" evidence="6">
    <location>
        <begin position="146"/>
        <end position="167"/>
    </location>
</feature>
<dbReference type="EMBL" id="QFZK01000004">
    <property type="protein sequence ID" value="RFO97363.1"/>
    <property type="molecule type" value="Genomic_DNA"/>
</dbReference>
<dbReference type="PANTHER" id="PTHR30086">
    <property type="entry name" value="ARGININE EXPORTER PROTEIN ARGO"/>
    <property type="match status" value="1"/>
</dbReference>
<dbReference type="OrthoDB" id="9804822at2"/>
<reference evidence="7 8" key="1">
    <citation type="submission" date="2018-05" db="EMBL/GenBank/DDBJ databases">
        <title>Rhodoferax soyangensis sp.nov., isolated from an oligotrophic freshwater lake.</title>
        <authorList>
            <person name="Park M."/>
        </authorList>
    </citation>
    <scope>NUCLEOTIDE SEQUENCE [LARGE SCALE GENOMIC DNA]</scope>
    <source>
        <strain evidence="7 8">IMCC26218</strain>
    </source>
</reference>
<dbReference type="GO" id="GO:0015171">
    <property type="term" value="F:amino acid transmembrane transporter activity"/>
    <property type="evidence" value="ECO:0007669"/>
    <property type="project" value="TreeGrafter"/>
</dbReference>
<evidence type="ECO:0000256" key="6">
    <source>
        <dbReference type="SAM" id="Phobius"/>
    </source>
</evidence>
<evidence type="ECO:0000256" key="2">
    <source>
        <dbReference type="ARBA" id="ARBA00022475"/>
    </source>
</evidence>
<keyword evidence="3 6" id="KW-0812">Transmembrane</keyword>
<dbReference type="RefSeq" id="WP_117176477.1">
    <property type="nucleotide sequence ID" value="NZ_QFZK01000004.1"/>
</dbReference>
<dbReference type="GO" id="GO:0005886">
    <property type="term" value="C:plasma membrane"/>
    <property type="evidence" value="ECO:0007669"/>
    <property type="project" value="UniProtKB-SubCell"/>
</dbReference>
<accession>A0A3E1RDK4</accession>
<evidence type="ECO:0000313" key="7">
    <source>
        <dbReference type="EMBL" id="RFO97363.1"/>
    </source>
</evidence>
<dbReference type="InterPro" id="IPR001123">
    <property type="entry name" value="LeuE-type"/>
</dbReference>
<keyword evidence="5 6" id="KW-0472">Membrane</keyword>
<comment type="subcellular location">
    <subcellularLocation>
        <location evidence="1">Cell membrane</location>
        <topology evidence="1">Multi-pass membrane protein</topology>
    </subcellularLocation>
</comment>
<dbReference type="Pfam" id="PF01810">
    <property type="entry name" value="LysE"/>
    <property type="match status" value="1"/>
</dbReference>
<proteinExistence type="predicted"/>
<evidence type="ECO:0000256" key="3">
    <source>
        <dbReference type="ARBA" id="ARBA00022692"/>
    </source>
</evidence>